<dbReference type="Gene3D" id="1.10.510.10">
    <property type="entry name" value="Transferase(Phosphotransferase) domain 1"/>
    <property type="match status" value="1"/>
</dbReference>
<feature type="binding site" evidence="5">
    <location>
        <position position="145"/>
    </location>
    <ligand>
        <name>ATP</name>
        <dbReference type="ChEBI" id="CHEBI:30616"/>
    </ligand>
</feature>
<dbReference type="PROSITE" id="PS00107">
    <property type="entry name" value="PROTEIN_KINASE_ATP"/>
    <property type="match status" value="1"/>
</dbReference>
<reference evidence="8 9" key="1">
    <citation type="submission" date="2019-09" db="EMBL/GenBank/DDBJ databases">
        <title>Arenimonas chukotkensis sp. nov., a bacterium isolated from Chukotka hot spring, Arctic region, Russia.</title>
        <authorList>
            <person name="Zayulina K.S."/>
            <person name="Prokofeva M.I."/>
            <person name="Elcheninov A.G."/>
            <person name="Novikov A."/>
            <person name="Kochetkova T.V."/>
            <person name="Kublanov I.V."/>
        </authorList>
    </citation>
    <scope>NUCLEOTIDE SEQUENCE [LARGE SCALE GENOMIC DNA]</scope>
    <source>
        <strain evidence="8 9">3729k</strain>
    </source>
</reference>
<keyword evidence="4 5" id="KW-0067">ATP-binding</keyword>
<dbReference type="InterPro" id="IPR008271">
    <property type="entry name" value="Ser/Thr_kinase_AS"/>
</dbReference>
<dbReference type="EMBL" id="VUOD01000002">
    <property type="protein sequence ID" value="KAA2285508.1"/>
    <property type="molecule type" value="Genomic_DNA"/>
</dbReference>
<dbReference type="PROSITE" id="PS50011">
    <property type="entry name" value="PROTEIN_KINASE_DOM"/>
    <property type="match status" value="1"/>
</dbReference>
<evidence type="ECO:0000256" key="5">
    <source>
        <dbReference type="PROSITE-ProRule" id="PRU10141"/>
    </source>
</evidence>
<gene>
    <name evidence="8" type="ORF">F0415_02400</name>
</gene>
<comment type="caution">
    <text evidence="8">The sequence shown here is derived from an EMBL/GenBank/DDBJ whole genome shotgun (WGS) entry which is preliminary data.</text>
</comment>
<evidence type="ECO:0000256" key="4">
    <source>
        <dbReference type="ARBA" id="ARBA00022840"/>
    </source>
</evidence>
<dbReference type="Gene3D" id="1.25.40.10">
    <property type="entry name" value="Tetratricopeptide repeat domain"/>
    <property type="match status" value="2"/>
</dbReference>
<keyword evidence="9" id="KW-1185">Reference proteome</keyword>
<protein>
    <submittedName>
        <fullName evidence="8">Protein kinase</fullName>
    </submittedName>
</protein>
<dbReference type="PANTHER" id="PTHR43289:SF6">
    <property type="entry name" value="SERINE_THREONINE-PROTEIN KINASE NEKL-3"/>
    <property type="match status" value="1"/>
</dbReference>
<feature type="compositionally biased region" description="Basic and acidic residues" evidence="6">
    <location>
        <begin position="71"/>
        <end position="83"/>
    </location>
</feature>
<keyword evidence="1" id="KW-0808">Transferase</keyword>
<feature type="domain" description="Protein kinase" evidence="7">
    <location>
        <begin position="115"/>
        <end position="404"/>
    </location>
</feature>
<dbReference type="SMART" id="SM00220">
    <property type="entry name" value="S_TKc"/>
    <property type="match status" value="1"/>
</dbReference>
<reference evidence="8 9" key="2">
    <citation type="submission" date="2019-09" db="EMBL/GenBank/DDBJ databases">
        <authorList>
            <person name="Mazur A."/>
        </authorList>
    </citation>
    <scope>NUCLEOTIDE SEQUENCE [LARGE SCALE GENOMIC DNA]</scope>
    <source>
        <strain evidence="8 9">3729k</strain>
    </source>
</reference>
<organism evidence="8 9">
    <name type="scientific">Arenimonas fontis</name>
    <dbReference type="NCBI Taxonomy" id="2608255"/>
    <lineage>
        <taxon>Bacteria</taxon>
        <taxon>Pseudomonadati</taxon>
        <taxon>Pseudomonadota</taxon>
        <taxon>Gammaproteobacteria</taxon>
        <taxon>Lysobacterales</taxon>
        <taxon>Lysobacteraceae</taxon>
        <taxon>Arenimonas</taxon>
    </lineage>
</organism>
<evidence type="ECO:0000256" key="1">
    <source>
        <dbReference type="ARBA" id="ARBA00022679"/>
    </source>
</evidence>
<dbReference type="PROSITE" id="PS00108">
    <property type="entry name" value="PROTEIN_KINASE_ST"/>
    <property type="match status" value="1"/>
</dbReference>
<evidence type="ECO:0000313" key="8">
    <source>
        <dbReference type="EMBL" id="KAA2285508.1"/>
    </source>
</evidence>
<dbReference type="InterPro" id="IPR011009">
    <property type="entry name" value="Kinase-like_dom_sf"/>
</dbReference>
<evidence type="ECO:0000256" key="3">
    <source>
        <dbReference type="ARBA" id="ARBA00022777"/>
    </source>
</evidence>
<keyword evidence="3 8" id="KW-0418">Kinase</keyword>
<dbReference type="Gene3D" id="3.30.200.20">
    <property type="entry name" value="Phosphorylase Kinase, domain 1"/>
    <property type="match status" value="1"/>
</dbReference>
<name>A0A5B2ZA23_9GAMM</name>
<evidence type="ECO:0000256" key="6">
    <source>
        <dbReference type="SAM" id="MobiDB-lite"/>
    </source>
</evidence>
<dbReference type="GO" id="GO:0004674">
    <property type="term" value="F:protein serine/threonine kinase activity"/>
    <property type="evidence" value="ECO:0007669"/>
    <property type="project" value="TreeGrafter"/>
</dbReference>
<dbReference type="InterPro" id="IPR000719">
    <property type="entry name" value="Prot_kinase_dom"/>
</dbReference>
<evidence type="ECO:0000259" key="7">
    <source>
        <dbReference type="PROSITE" id="PS50011"/>
    </source>
</evidence>
<accession>A0A5B2ZA23</accession>
<dbReference type="GO" id="GO:0005524">
    <property type="term" value="F:ATP binding"/>
    <property type="evidence" value="ECO:0007669"/>
    <property type="project" value="UniProtKB-UniRule"/>
</dbReference>
<dbReference type="Pfam" id="PF00069">
    <property type="entry name" value="Pkinase"/>
    <property type="match status" value="1"/>
</dbReference>
<keyword evidence="2 5" id="KW-0547">Nucleotide-binding</keyword>
<dbReference type="AlphaFoldDB" id="A0A5B2ZA23"/>
<dbReference type="SUPFAM" id="SSF48452">
    <property type="entry name" value="TPR-like"/>
    <property type="match status" value="2"/>
</dbReference>
<evidence type="ECO:0000313" key="9">
    <source>
        <dbReference type="Proteomes" id="UP000322165"/>
    </source>
</evidence>
<dbReference type="CDD" id="cd14014">
    <property type="entry name" value="STKc_PknB_like"/>
    <property type="match status" value="1"/>
</dbReference>
<proteinExistence type="predicted"/>
<evidence type="ECO:0000256" key="2">
    <source>
        <dbReference type="ARBA" id="ARBA00022741"/>
    </source>
</evidence>
<dbReference type="InterPro" id="IPR017441">
    <property type="entry name" value="Protein_kinase_ATP_BS"/>
</dbReference>
<dbReference type="PANTHER" id="PTHR43289">
    <property type="entry name" value="MITOGEN-ACTIVATED PROTEIN KINASE KINASE KINASE 20-RELATED"/>
    <property type="match status" value="1"/>
</dbReference>
<dbReference type="Proteomes" id="UP000322165">
    <property type="component" value="Unassembled WGS sequence"/>
</dbReference>
<sequence>MIVDVGALAQAVAMDDHHAGRAWRPASGSGTEQGQLSGGGVGVLVAHAGGGRGRGSSVAEAGDGSFGYHRQREGRGMSGHESDDLAPTEGLRTRAGQSAEMPEGTLPPGTRIGRYRIEALLGRGGMGEVYRAEQLEPVRRTVALKRLHLKQLDARHLAHFEIERQMLAQMRHPAIAQVYDAGTTPEGHPYFAMELIEGSPLTSYCEQRELPLRQRLELFIRVCEGVQHAHQKGVVHRDLKPGNILVGEVDGRPLPKIIDFGIATAAGRGAAGDTRLERAGTPDYMSPEQAGLEDGVEVDTRSDVYSLGVLLYELIAGRRPSAGAVTGEAVRTAATTPAPPSQQIDTLAPGNAEARARQLHLRRRQLRRLLRNELDWVVLKAMRRDRNERYPSASALAEELRRFLDGRPLSAVPPTRRYVWSKYLARHRLGVAAAAVALAVLAGLALSLYGLRQATAQRQLAERRSAELEKVAAFQQSMLEGVDIEAMGTGLSVGLREQLRNTAPDKLPLLDQILSSASPADLARHQIDRQILANALAAIERDFADQPALAADLRQAVAEVQLALGLPHKAVDVLAGVAAWRESSEGPGAIRTLRARKLWADALVAAGRNQEALAMAERNLELLAAAPSGQDANGLRLDAERTRALALFALGERARARELLESLVAEESGRRPPDDPLLLNLRADLGLAMGRMGDVGQARATFEDIYPRLRDALGPEHDDTLMAMGRLAVMRVLDGDTEAAVALQRERVEISLRKLGAEHPATLSERGNLANMLLEMRAMDEAEALMRAVLEARARLYGPEAAGTLRAQLNLAALIARRGRAGDALPLELQVLEARRRLLGPRHPDTVFVEVNHATTLHRAGRPPAEVQAQLDRALPLAREVLGARHPQTGAAERIQALTFLRAGRADLAESLLAAQRAEAAARREEGDEPDVLLGWAHAEALRRLGRSEEARRIHAADVQWLYDIPDAELRPEQRGARELLAEEQALLNAASVSRD</sequence>
<dbReference type="SUPFAM" id="SSF56112">
    <property type="entry name" value="Protein kinase-like (PK-like)"/>
    <property type="match status" value="1"/>
</dbReference>
<feature type="region of interest" description="Disordered" evidence="6">
    <location>
        <begin position="71"/>
        <end position="110"/>
    </location>
</feature>
<dbReference type="InterPro" id="IPR011990">
    <property type="entry name" value="TPR-like_helical_dom_sf"/>
</dbReference>
<dbReference type="Pfam" id="PF13424">
    <property type="entry name" value="TPR_12"/>
    <property type="match status" value="2"/>
</dbReference>